<organism evidence="2 3">
    <name type="scientific">Trabulsiella guamensis ATCC 49490</name>
    <dbReference type="NCBI Taxonomy" id="1005994"/>
    <lineage>
        <taxon>Bacteria</taxon>
        <taxon>Pseudomonadati</taxon>
        <taxon>Pseudomonadota</taxon>
        <taxon>Gammaproteobacteria</taxon>
        <taxon>Enterobacterales</taxon>
        <taxon>Enterobacteriaceae</taxon>
        <taxon>Trabulsiella</taxon>
    </lineage>
</organism>
<dbReference type="SUPFAM" id="SSF54171">
    <property type="entry name" value="DNA-binding domain"/>
    <property type="match status" value="1"/>
</dbReference>
<evidence type="ECO:0000313" key="3">
    <source>
        <dbReference type="Proteomes" id="UP000028630"/>
    </source>
</evidence>
<dbReference type="Gene3D" id="3.90.75.20">
    <property type="match status" value="1"/>
</dbReference>
<dbReference type="Proteomes" id="UP000028630">
    <property type="component" value="Unassembled WGS sequence"/>
</dbReference>
<evidence type="ECO:0000259" key="1">
    <source>
        <dbReference type="Pfam" id="PF13392"/>
    </source>
</evidence>
<dbReference type="GO" id="GO:0004519">
    <property type="term" value="F:endonuclease activity"/>
    <property type="evidence" value="ECO:0007669"/>
    <property type="project" value="UniProtKB-KW"/>
</dbReference>
<keyword evidence="2" id="KW-0378">Hydrolase</keyword>
<sequence length="181" mass="20792">MKVSKSDMTADYLRQCLCFDPLSGYFTWKARPLEHFKDLRAQKIWNTKYSGKQAGAVMSIGYVIIRIHKQCYYAHRLAWLYIYGEWPQEIDHINGITTDNRIENLRSVSHAENGKNVKTPSHNSTGVIGVCIPNDGGRTQARIQVNGKHIKLGRFDSIDEAREARQRASKKFGFHDNHGRK</sequence>
<proteinExistence type="predicted"/>
<dbReference type="SUPFAM" id="SSF54060">
    <property type="entry name" value="His-Me finger endonucleases"/>
    <property type="match status" value="1"/>
</dbReference>
<accession>A0A085APW8</accession>
<keyword evidence="3" id="KW-1185">Reference proteome</keyword>
<dbReference type="InterPro" id="IPR003615">
    <property type="entry name" value="HNH_nuc"/>
</dbReference>
<dbReference type="eggNOG" id="ENOG50330U8">
    <property type="taxonomic scope" value="Bacteria"/>
</dbReference>
<evidence type="ECO:0000313" key="2">
    <source>
        <dbReference type="EMBL" id="KFC12263.1"/>
    </source>
</evidence>
<reference evidence="3" key="1">
    <citation type="submission" date="2014-05" db="EMBL/GenBank/DDBJ databases">
        <title>ATOL: Assembling a taxonomically balanced genome-scale reconstruction of the evolutionary history of the Enterobacteriaceae.</title>
        <authorList>
            <person name="Plunkett G. III"/>
            <person name="Neeno-Eckwall E.C."/>
            <person name="Glasner J.D."/>
            <person name="Perna N.T."/>
        </authorList>
    </citation>
    <scope>NUCLEOTIDE SEQUENCE [LARGE SCALE GENOMIC DNA]</scope>
    <source>
        <strain evidence="3">ATCC 49490</strain>
    </source>
</reference>
<dbReference type="InterPro" id="IPR016177">
    <property type="entry name" value="DNA-bd_dom_sf"/>
</dbReference>
<dbReference type="Pfam" id="PF13392">
    <property type="entry name" value="HNH_3"/>
    <property type="match status" value="1"/>
</dbReference>
<feature type="domain" description="HNH nuclease" evidence="1">
    <location>
        <begin position="72"/>
        <end position="114"/>
    </location>
</feature>
<dbReference type="GO" id="GO:0003677">
    <property type="term" value="F:DNA binding"/>
    <property type="evidence" value="ECO:0007669"/>
    <property type="project" value="InterPro"/>
</dbReference>
<dbReference type="InterPro" id="IPR044925">
    <property type="entry name" value="His-Me_finger_sf"/>
</dbReference>
<dbReference type="AlphaFoldDB" id="A0A085APW8"/>
<dbReference type="OrthoDB" id="388551at2"/>
<keyword evidence="2" id="KW-0540">Nuclease</keyword>
<name>A0A085APW8_9ENTR</name>
<protein>
    <submittedName>
        <fullName evidence="2">HNH endonuclease</fullName>
    </submittedName>
</protein>
<gene>
    <name evidence="2" type="ORF">GTGU_00310</name>
</gene>
<dbReference type="RefSeq" id="WP_038153688.1">
    <property type="nucleotide sequence ID" value="NZ_JMTB01000019.1"/>
</dbReference>
<dbReference type="EMBL" id="JMTB01000019">
    <property type="protein sequence ID" value="KFC12263.1"/>
    <property type="molecule type" value="Genomic_DNA"/>
</dbReference>
<comment type="caution">
    <text evidence="2">The sequence shown here is derived from an EMBL/GenBank/DDBJ whole genome shotgun (WGS) entry which is preliminary data.</text>
</comment>
<keyword evidence="2" id="KW-0255">Endonuclease</keyword>